<reference evidence="2 3" key="1">
    <citation type="submission" date="2021-10" db="EMBL/GenBank/DDBJ databases">
        <authorList>
            <person name="Criscuolo A."/>
        </authorList>
    </citation>
    <scope>NUCLEOTIDE SEQUENCE [LARGE SCALE GENOMIC DNA]</scope>
    <source>
        <strain evidence="3">CIP 111899</strain>
    </source>
</reference>
<keyword evidence="1" id="KW-0812">Transmembrane</keyword>
<keyword evidence="1" id="KW-1133">Transmembrane helix</keyword>
<evidence type="ECO:0000256" key="1">
    <source>
        <dbReference type="SAM" id="Phobius"/>
    </source>
</evidence>
<accession>A0ABN8A2U5</accession>
<feature type="transmembrane region" description="Helical" evidence="1">
    <location>
        <begin position="15"/>
        <end position="35"/>
    </location>
</feature>
<sequence length="36" mass="4053">MQKEEMVKFPFVECLSYFGVAILCIGIFAVVTNLIV</sequence>
<dbReference type="Proteomes" id="UP000789423">
    <property type="component" value="Unassembled WGS sequence"/>
</dbReference>
<protein>
    <submittedName>
        <fullName evidence="2">Uncharacterized protein</fullName>
    </submittedName>
</protein>
<gene>
    <name evidence="2" type="ORF">BACCIP111899_03075</name>
</gene>
<proteinExistence type="predicted"/>
<organism evidence="2 3">
    <name type="scientific">Bacillus rhizoplanae</name>
    <dbReference type="NCBI Taxonomy" id="2880966"/>
    <lineage>
        <taxon>Bacteria</taxon>
        <taxon>Bacillati</taxon>
        <taxon>Bacillota</taxon>
        <taxon>Bacilli</taxon>
        <taxon>Bacillales</taxon>
        <taxon>Bacillaceae</taxon>
        <taxon>Bacillus</taxon>
    </lineage>
</organism>
<keyword evidence="1" id="KW-0472">Membrane</keyword>
<evidence type="ECO:0000313" key="2">
    <source>
        <dbReference type="EMBL" id="CAG9613855.1"/>
    </source>
</evidence>
<dbReference type="EMBL" id="CAKJTI010000018">
    <property type="protein sequence ID" value="CAG9613855.1"/>
    <property type="molecule type" value="Genomic_DNA"/>
</dbReference>
<name>A0ABN8A2U5_9BACI</name>
<keyword evidence="3" id="KW-1185">Reference proteome</keyword>
<evidence type="ECO:0000313" key="3">
    <source>
        <dbReference type="Proteomes" id="UP000789423"/>
    </source>
</evidence>
<comment type="caution">
    <text evidence="2">The sequence shown here is derived from an EMBL/GenBank/DDBJ whole genome shotgun (WGS) entry which is preliminary data.</text>
</comment>